<proteinExistence type="predicted"/>
<protein>
    <submittedName>
        <fullName evidence="2">Homeotic protein empty spiracles</fullName>
    </submittedName>
</protein>
<reference evidence="2" key="1">
    <citation type="submission" date="2022-07" db="EMBL/GenBank/DDBJ databases">
        <authorList>
            <person name="Trinca V."/>
            <person name="Uliana J.V.C."/>
            <person name="Torres T.T."/>
            <person name="Ward R.J."/>
            <person name="Monesi N."/>
        </authorList>
    </citation>
    <scope>NUCLEOTIDE SEQUENCE</scope>
    <source>
        <strain evidence="2">HSMRA1968</strain>
        <tissue evidence="2">Whole embryos</tissue>
    </source>
</reference>
<organism evidence="2 3">
    <name type="scientific">Pseudolycoriella hygida</name>
    <dbReference type="NCBI Taxonomy" id="35572"/>
    <lineage>
        <taxon>Eukaryota</taxon>
        <taxon>Metazoa</taxon>
        <taxon>Ecdysozoa</taxon>
        <taxon>Arthropoda</taxon>
        <taxon>Hexapoda</taxon>
        <taxon>Insecta</taxon>
        <taxon>Pterygota</taxon>
        <taxon>Neoptera</taxon>
        <taxon>Endopterygota</taxon>
        <taxon>Diptera</taxon>
        <taxon>Nematocera</taxon>
        <taxon>Sciaroidea</taxon>
        <taxon>Sciaridae</taxon>
        <taxon>Pseudolycoriella</taxon>
    </lineage>
</organism>
<dbReference type="EMBL" id="WJQU01000003">
    <property type="protein sequence ID" value="KAJ6637652.1"/>
    <property type="molecule type" value="Genomic_DNA"/>
</dbReference>
<dbReference type="AlphaFoldDB" id="A0A9Q0RYP5"/>
<sequence length="247" mass="27783">MIPPTPTSLTTMPASKTKIGFSIDSIVGEDVVRSPKDVKSEFKYTNDYQTEIARALRISDSISNNDAQKIRSDIDNRDSQQRSNVSNLFEYSSVQRDRSNSPSHNQSNFPSEESVLRRSRSPSPHRSDTNQFMNLHAGPIRPLPIVPQNIIESKTIPPYINLPGLPQVHNSQYMQAQFQMAAALAQRQAEHGFSTGAKFGSPPPHLVNPNMAREYPLYPWLLSRHGRIFPPGFPGNEDDEKKNDILM</sequence>
<feature type="region of interest" description="Disordered" evidence="1">
    <location>
        <begin position="92"/>
        <end position="136"/>
    </location>
</feature>
<accession>A0A9Q0RYP5</accession>
<dbReference type="Proteomes" id="UP001151699">
    <property type="component" value="Chromosome X"/>
</dbReference>
<gene>
    <name evidence="2" type="primary">ems_2</name>
    <name evidence="2" type="ORF">Bhyg_10383</name>
</gene>
<feature type="compositionally biased region" description="Polar residues" evidence="1">
    <location>
        <begin position="92"/>
        <end position="109"/>
    </location>
</feature>
<name>A0A9Q0RYP5_9DIPT</name>
<dbReference type="OrthoDB" id="6159439at2759"/>
<comment type="caution">
    <text evidence="2">The sequence shown here is derived from an EMBL/GenBank/DDBJ whole genome shotgun (WGS) entry which is preliminary data.</text>
</comment>
<evidence type="ECO:0000313" key="3">
    <source>
        <dbReference type="Proteomes" id="UP001151699"/>
    </source>
</evidence>
<evidence type="ECO:0000313" key="2">
    <source>
        <dbReference type="EMBL" id="KAJ6637652.1"/>
    </source>
</evidence>
<evidence type="ECO:0000256" key="1">
    <source>
        <dbReference type="SAM" id="MobiDB-lite"/>
    </source>
</evidence>
<keyword evidence="3" id="KW-1185">Reference proteome</keyword>